<keyword evidence="1" id="KW-0812">Transmembrane</keyword>
<reference evidence="2 3" key="1">
    <citation type="submission" date="2016-11" db="EMBL/GenBank/DDBJ databases">
        <authorList>
            <person name="Jaros S."/>
            <person name="Januszkiewicz K."/>
            <person name="Wedrychowicz H."/>
        </authorList>
    </citation>
    <scope>NUCLEOTIDE SEQUENCE [LARGE SCALE GENOMIC DNA]</scope>
    <source>
        <strain evidence="2 3">DSM 44523</strain>
    </source>
</reference>
<gene>
    <name evidence="2" type="ORF">SAMN05444320_11578</name>
</gene>
<dbReference type="EMBL" id="FQVN01000015">
    <property type="protein sequence ID" value="SHG86999.1"/>
    <property type="molecule type" value="Genomic_DNA"/>
</dbReference>
<name>A0A1M5NCT7_STRHI</name>
<proteinExistence type="predicted"/>
<dbReference type="AlphaFoldDB" id="A0A1M5NCT7"/>
<evidence type="ECO:0000256" key="1">
    <source>
        <dbReference type="SAM" id="Phobius"/>
    </source>
</evidence>
<sequence length="181" mass="21068">MGRFPRDSSRARGTRTRAARRVRRFWLVAITVGPVVFLLAALLKPADPRLYEGSTDRPLGYVLEWFRLKSPPCEAEVEGLRYYFDDAWMDTMYLRFEAPERCVREFLVQFGRSGEGFDWERKRREPLTGSSWWKAREFGWLADPAKEYVLAGGDTSRRTHFEVALDPGGPRVLVYLHGYRA</sequence>
<dbReference type="Proteomes" id="UP000184501">
    <property type="component" value="Unassembled WGS sequence"/>
</dbReference>
<accession>A0A1M5NCT7</accession>
<keyword evidence="1" id="KW-1133">Transmembrane helix</keyword>
<protein>
    <submittedName>
        <fullName evidence="2">Uncharacterized protein</fullName>
    </submittedName>
</protein>
<evidence type="ECO:0000313" key="3">
    <source>
        <dbReference type="Proteomes" id="UP000184501"/>
    </source>
</evidence>
<evidence type="ECO:0000313" key="2">
    <source>
        <dbReference type="EMBL" id="SHG86999.1"/>
    </source>
</evidence>
<keyword evidence="3" id="KW-1185">Reference proteome</keyword>
<feature type="transmembrane region" description="Helical" evidence="1">
    <location>
        <begin position="25"/>
        <end position="43"/>
    </location>
</feature>
<organism evidence="2 3">
    <name type="scientific">Streptoalloteichus hindustanus</name>
    <dbReference type="NCBI Taxonomy" id="2017"/>
    <lineage>
        <taxon>Bacteria</taxon>
        <taxon>Bacillati</taxon>
        <taxon>Actinomycetota</taxon>
        <taxon>Actinomycetes</taxon>
        <taxon>Pseudonocardiales</taxon>
        <taxon>Pseudonocardiaceae</taxon>
        <taxon>Streptoalloteichus</taxon>
    </lineage>
</organism>
<keyword evidence="1" id="KW-0472">Membrane</keyword>